<feature type="region of interest" description="Disordered" evidence="10">
    <location>
        <begin position="503"/>
        <end position="527"/>
    </location>
</feature>
<dbReference type="InterPro" id="IPR000812">
    <property type="entry name" value="TFIIB"/>
</dbReference>
<proteinExistence type="inferred from homology"/>
<dbReference type="Proteomes" id="UP000193648">
    <property type="component" value="Unassembled WGS sequence"/>
</dbReference>
<feature type="domain" description="TFIIB-type" evidence="11">
    <location>
        <begin position="5"/>
        <end position="36"/>
    </location>
</feature>
<dbReference type="GO" id="GO:0001006">
    <property type="term" value="F:RNA polymerase III type 3 promoter sequence-specific DNA binding"/>
    <property type="evidence" value="ECO:0007669"/>
    <property type="project" value="TreeGrafter"/>
</dbReference>
<keyword evidence="13" id="KW-1185">Reference proteome</keyword>
<evidence type="ECO:0000256" key="2">
    <source>
        <dbReference type="ARBA" id="ARBA00010857"/>
    </source>
</evidence>
<dbReference type="GO" id="GO:0097550">
    <property type="term" value="C:transcription preinitiation complex"/>
    <property type="evidence" value="ECO:0007669"/>
    <property type="project" value="TreeGrafter"/>
</dbReference>
<evidence type="ECO:0000313" key="12">
    <source>
        <dbReference type="EMBL" id="ORZ13325.1"/>
    </source>
</evidence>
<comment type="similarity">
    <text evidence="2">Belongs to the TFIIB family.</text>
</comment>
<feature type="compositionally biased region" description="Basic and acidic residues" evidence="10">
    <location>
        <begin position="701"/>
        <end position="754"/>
    </location>
</feature>
<dbReference type="Gene3D" id="1.10.472.170">
    <property type="match status" value="1"/>
</dbReference>
<keyword evidence="4 9" id="KW-0863">Zinc-finger</keyword>
<accession>A0A1Y2GK82</accession>
<evidence type="ECO:0000256" key="6">
    <source>
        <dbReference type="ARBA" id="ARBA00023015"/>
    </source>
</evidence>
<keyword evidence="6" id="KW-0805">Transcription regulation</keyword>
<dbReference type="CDD" id="cd00043">
    <property type="entry name" value="CYCLIN_SF"/>
    <property type="match status" value="1"/>
</dbReference>
<dbReference type="PANTHER" id="PTHR11618">
    <property type="entry name" value="TRANSCRIPTION INITIATION FACTOR IIB-RELATED"/>
    <property type="match status" value="1"/>
</dbReference>
<dbReference type="GeneID" id="33566326"/>
<dbReference type="PANTHER" id="PTHR11618:SF4">
    <property type="entry name" value="TRANSCRIPTION FACTOR IIIB 90 KDA SUBUNIT"/>
    <property type="match status" value="1"/>
</dbReference>
<evidence type="ECO:0000256" key="8">
    <source>
        <dbReference type="ARBA" id="ARBA00023242"/>
    </source>
</evidence>
<organism evidence="12 13">
    <name type="scientific">Lobosporangium transversale</name>
    <dbReference type="NCBI Taxonomy" id="64571"/>
    <lineage>
        <taxon>Eukaryota</taxon>
        <taxon>Fungi</taxon>
        <taxon>Fungi incertae sedis</taxon>
        <taxon>Mucoromycota</taxon>
        <taxon>Mortierellomycotina</taxon>
        <taxon>Mortierellomycetes</taxon>
        <taxon>Mortierellales</taxon>
        <taxon>Mortierellaceae</taxon>
        <taxon>Lobosporangium</taxon>
    </lineage>
</organism>
<evidence type="ECO:0000256" key="7">
    <source>
        <dbReference type="ARBA" id="ARBA00023163"/>
    </source>
</evidence>
<dbReference type="OrthoDB" id="2436478at2759"/>
<dbReference type="AlphaFoldDB" id="A0A1Y2GK82"/>
<protein>
    <recommendedName>
        <fullName evidence="11">TFIIB-type domain-containing protein</fullName>
    </recommendedName>
</protein>
<dbReference type="GO" id="GO:0070897">
    <property type="term" value="P:transcription preinitiation complex assembly"/>
    <property type="evidence" value="ECO:0007669"/>
    <property type="project" value="InterPro"/>
</dbReference>
<feature type="region of interest" description="Disordered" evidence="10">
    <location>
        <begin position="695"/>
        <end position="754"/>
    </location>
</feature>
<reference evidence="12 13" key="1">
    <citation type="submission" date="2016-07" db="EMBL/GenBank/DDBJ databases">
        <title>Pervasive Adenine N6-methylation of Active Genes in Fungi.</title>
        <authorList>
            <consortium name="DOE Joint Genome Institute"/>
            <person name="Mondo S.J."/>
            <person name="Dannebaum R.O."/>
            <person name="Kuo R.C."/>
            <person name="Labutti K."/>
            <person name="Haridas S."/>
            <person name="Kuo A."/>
            <person name="Salamov A."/>
            <person name="Ahrendt S.R."/>
            <person name="Lipzen A."/>
            <person name="Sullivan W."/>
            <person name="Andreopoulos W.B."/>
            <person name="Clum A."/>
            <person name="Lindquist E."/>
            <person name="Daum C."/>
            <person name="Ramamoorthy G.K."/>
            <person name="Gryganskyi A."/>
            <person name="Culley D."/>
            <person name="Magnuson J.K."/>
            <person name="James T.Y."/>
            <person name="O'Malley M.A."/>
            <person name="Stajich J.E."/>
            <person name="Spatafora J.W."/>
            <person name="Visel A."/>
            <person name="Grigoriev I.V."/>
        </authorList>
    </citation>
    <scope>NUCLEOTIDE SEQUENCE [LARGE SCALE GENOMIC DNA]</scope>
    <source>
        <strain evidence="12 13">NRRL 3116</strain>
    </source>
</reference>
<dbReference type="SUPFAM" id="SSF57783">
    <property type="entry name" value="Zinc beta-ribbon"/>
    <property type="match status" value="1"/>
</dbReference>
<feature type="compositionally biased region" description="Basic and acidic residues" evidence="10">
    <location>
        <begin position="628"/>
        <end position="648"/>
    </location>
</feature>
<comment type="subcellular location">
    <subcellularLocation>
        <location evidence="1">Nucleus</location>
    </subcellularLocation>
</comment>
<feature type="compositionally biased region" description="Low complexity" evidence="10">
    <location>
        <begin position="503"/>
        <end position="513"/>
    </location>
</feature>
<evidence type="ECO:0000256" key="9">
    <source>
        <dbReference type="PROSITE-ProRule" id="PRU00469"/>
    </source>
</evidence>
<evidence type="ECO:0000256" key="3">
    <source>
        <dbReference type="ARBA" id="ARBA00022723"/>
    </source>
</evidence>
<keyword evidence="7" id="KW-0804">Transcription</keyword>
<evidence type="ECO:0000259" key="11">
    <source>
        <dbReference type="PROSITE" id="PS51134"/>
    </source>
</evidence>
<sequence>MDHRKDLQCPQCQSTEAYEEHATGETVCHVCGHVFEDGIIYTELSTTDTSGEPQKQPYSQGTVRVNRTGQTYGFLSDSAQHHLGGYGYGSFTQDRRRLYRAKRYAQIKTYLSFVTRQCELSEAHINRAFFLWKQVMALMQLKFWTRAAQGALACLYLAVKEAKKGISLVEIAVKAEESPYKVGALYKAIKGILLENSILEAGNACFNLENDPWLMLQRIMSIGTTDSIQRGDMENLSQEFQDVLGVHRKPEMKRACLRTLLAAAQKCMTIATDSGLATGRPIPALVAACLIIAIEVRLMAPKCPEELFHFAAMLFSTSHFAVMARYKEVRQCMLIWARRLPFVDKTDKIKDAKLVFYMEDVLKYFGHLQEQNKRVWAALDHQEGSEERDDDEDRVGPGENFIAEDLRLEQQDNSLWTLDDEDMDGDKGVPSLSLNNGQLRAATERPAEAPLQHNSTLLTEAAMLRALPPAFVSSVERRNKRMQEIHAAKLLVSRASLTSFSSLSSPPLSSISPHGDQKSTQDLPSRRNRFQERLKKQRIEWIQLLLEHGSRTEQELLEATDNTLAYWVSSISNRNYNPPRTHEQLNSEQLTSEDLDEAEFEQYLRPRSDASAVLRVMSNIYDEAEKAKQRGIMRQEGKEARSKRREFQRQQQQQRQCQQVQLGIKATGKRKFIPLPPSKKRLRSWKINLEALSDQEDVDGDSSRTRRKDKEYESIGGKIDEEGKGGKEQDQDLKNDLKEKIFEHDDGDRFSEEHCDYDACDDYQDYEEYD</sequence>
<dbReference type="GO" id="GO:0000995">
    <property type="term" value="F:RNA polymerase III general transcription initiation factor activity"/>
    <property type="evidence" value="ECO:0007669"/>
    <property type="project" value="TreeGrafter"/>
</dbReference>
<dbReference type="InParanoid" id="A0A1Y2GK82"/>
<comment type="caution">
    <text evidence="12">The sequence shown here is derived from an EMBL/GenBank/DDBJ whole genome shotgun (WGS) entry which is preliminary data.</text>
</comment>
<evidence type="ECO:0000313" key="13">
    <source>
        <dbReference type="Proteomes" id="UP000193648"/>
    </source>
</evidence>
<evidence type="ECO:0000256" key="5">
    <source>
        <dbReference type="ARBA" id="ARBA00022833"/>
    </source>
</evidence>
<name>A0A1Y2GK82_9FUNG</name>
<keyword evidence="5" id="KW-0862">Zinc</keyword>
<dbReference type="RefSeq" id="XP_021880406.1">
    <property type="nucleotide sequence ID" value="XM_022024482.1"/>
</dbReference>
<keyword evidence="3" id="KW-0479">Metal-binding</keyword>
<dbReference type="EMBL" id="MCFF01000023">
    <property type="protein sequence ID" value="ORZ13325.1"/>
    <property type="molecule type" value="Genomic_DNA"/>
</dbReference>
<dbReference type="GO" id="GO:0008270">
    <property type="term" value="F:zinc ion binding"/>
    <property type="evidence" value="ECO:0007669"/>
    <property type="project" value="UniProtKB-KW"/>
</dbReference>
<dbReference type="STRING" id="64571.A0A1Y2GK82"/>
<evidence type="ECO:0000256" key="1">
    <source>
        <dbReference type="ARBA" id="ARBA00004123"/>
    </source>
</evidence>
<keyword evidence="8" id="KW-0539">Nucleus</keyword>
<dbReference type="InterPro" id="IPR013137">
    <property type="entry name" value="Znf_TFIIB"/>
</dbReference>
<dbReference type="GO" id="GO:0000126">
    <property type="term" value="C:transcription factor TFIIIB complex"/>
    <property type="evidence" value="ECO:0007669"/>
    <property type="project" value="TreeGrafter"/>
</dbReference>
<dbReference type="GO" id="GO:0005634">
    <property type="term" value="C:nucleus"/>
    <property type="evidence" value="ECO:0007669"/>
    <property type="project" value="UniProtKB-SubCell"/>
</dbReference>
<evidence type="ECO:0000256" key="10">
    <source>
        <dbReference type="SAM" id="MobiDB-lite"/>
    </source>
</evidence>
<feature type="region of interest" description="Disordered" evidence="10">
    <location>
        <begin position="628"/>
        <end position="656"/>
    </location>
</feature>
<dbReference type="Pfam" id="PF08271">
    <property type="entry name" value="Zn_Ribbon_TF"/>
    <property type="match status" value="1"/>
</dbReference>
<gene>
    <name evidence="12" type="ORF">BCR41DRAFT_355441</name>
</gene>
<evidence type="ECO:0000256" key="4">
    <source>
        <dbReference type="ARBA" id="ARBA00022771"/>
    </source>
</evidence>
<dbReference type="PROSITE" id="PS51134">
    <property type="entry name" value="ZF_TFIIB"/>
    <property type="match status" value="1"/>
</dbReference>